<protein>
    <submittedName>
        <fullName evidence="1">Uncharacterized protein</fullName>
    </submittedName>
</protein>
<gene>
    <name evidence="1" type="ORF">ESP70_002895</name>
</gene>
<proteinExistence type="predicted"/>
<organism evidence="1 2">
    <name type="scientific">Aeromicrobium ginsengisoli</name>
    <dbReference type="NCBI Taxonomy" id="363867"/>
    <lineage>
        <taxon>Bacteria</taxon>
        <taxon>Bacillati</taxon>
        <taxon>Actinomycetota</taxon>
        <taxon>Actinomycetes</taxon>
        <taxon>Propionibacteriales</taxon>
        <taxon>Nocardioidaceae</taxon>
        <taxon>Aeromicrobium</taxon>
    </lineage>
</organism>
<name>A0A5M4FHQ6_9ACTN</name>
<comment type="caution">
    <text evidence="1">The sequence shown here is derived from an EMBL/GenBank/DDBJ whole genome shotgun (WGS) entry which is preliminary data.</text>
</comment>
<evidence type="ECO:0000313" key="1">
    <source>
        <dbReference type="EMBL" id="KAA1399724.1"/>
    </source>
</evidence>
<reference evidence="1" key="1">
    <citation type="submission" date="2019-09" db="EMBL/GenBank/DDBJ databases">
        <authorList>
            <person name="Li J."/>
        </authorList>
    </citation>
    <scope>NUCLEOTIDE SEQUENCE [LARGE SCALE GENOMIC DNA]</scope>
    <source>
        <strain evidence="1">JCM 14732</strain>
    </source>
</reference>
<dbReference type="EMBL" id="SDPQ02000001">
    <property type="protein sequence ID" value="KAA1399724.1"/>
    <property type="molecule type" value="Genomic_DNA"/>
</dbReference>
<sequence length="129" mass="14981">MTKKPLPPPEWFEEFRLLHLEYGARIAELDAQGLPNGEREPLGMSIWFETEEKRKRLMKSAVRKLRCTALKPNGDRCTRTARPDFFGQMCSSHAPHISDYPSLDEVRRLWPEHEYNRLEEGDVEGGAQV</sequence>
<dbReference type="RefSeq" id="WP_149687858.1">
    <property type="nucleotide sequence ID" value="NZ_SDPQ02000001.1"/>
</dbReference>
<dbReference type="Proteomes" id="UP000380867">
    <property type="component" value="Unassembled WGS sequence"/>
</dbReference>
<dbReference type="OrthoDB" id="9844896at2"/>
<dbReference type="AlphaFoldDB" id="A0A5M4FHQ6"/>
<keyword evidence="2" id="KW-1185">Reference proteome</keyword>
<evidence type="ECO:0000313" key="2">
    <source>
        <dbReference type="Proteomes" id="UP000380867"/>
    </source>
</evidence>
<accession>A0A5M4FHQ6</accession>